<protein>
    <recommendedName>
        <fullName evidence="1">FBXO47 ARM repeats region domain-containing protein</fullName>
    </recommendedName>
</protein>
<gene>
    <name evidence="2" type="ORF">NLS_LOCUS938</name>
</gene>
<dbReference type="PANTHER" id="PTHR34098:SF1">
    <property type="entry name" value="F-BOX ONLY PROTEIN 47"/>
    <property type="match status" value="1"/>
</dbReference>
<sequence length="406" mass="46546">MGARSMMANCSNELPDNELKEGAKFSSDICIGLRISIPDRIFQLMFSYLSVDELNSVSLTCHALHNAVCKYVAIDAPKRFTQEVTENESMLGKARSNSHAWGVSLIRCKNKSVYDYAVWGQCFLGFCSNWSHKACSDFLNSVIRFTDSARMLSAVISSKVGKNHQLEMEVRRRFHGFFIDQFARSESEQGFWLSALLRTQKSIAEQGRLFLLLFGPVKYVHGEEQIDWCLMSEEIFTKSRCVQILKPLSSNLYCLLKTAMLKSKFSWSNSEVFMLMEEIINVPQVWLLQNFASFLLLQPKLIQIALHYRICYGQCKEAAHVFHAMKMVYYRWGYGIVECLLAPLLETFQSLSFPLRRQFLAEIILTQSQLLDGYLQRLPFNRLQFLDEVTASSAILPLLSMLATDI</sequence>
<dbReference type="PANTHER" id="PTHR34098">
    <property type="entry name" value="F-BOX ONLY PROTEIN 47"/>
    <property type="match status" value="1"/>
</dbReference>
<accession>A0A3P6U0G4</accession>
<dbReference type="Proteomes" id="UP000277928">
    <property type="component" value="Unassembled WGS sequence"/>
</dbReference>
<dbReference type="OrthoDB" id="5785977at2759"/>
<evidence type="ECO:0000313" key="2">
    <source>
        <dbReference type="EMBL" id="VDK69961.1"/>
    </source>
</evidence>
<evidence type="ECO:0000259" key="1">
    <source>
        <dbReference type="Pfam" id="PF24467"/>
    </source>
</evidence>
<proteinExistence type="predicted"/>
<dbReference type="InterPro" id="IPR056622">
    <property type="entry name" value="ARM_FBXO47"/>
</dbReference>
<name>A0A3P6U0G4_LITSI</name>
<reference evidence="2 3" key="1">
    <citation type="submission" date="2018-08" db="EMBL/GenBank/DDBJ databases">
        <authorList>
            <person name="Laetsch R D."/>
            <person name="Stevens L."/>
            <person name="Kumar S."/>
            <person name="Blaxter L. M."/>
        </authorList>
    </citation>
    <scope>NUCLEOTIDE SEQUENCE [LARGE SCALE GENOMIC DNA]</scope>
</reference>
<dbReference type="OMA" id="CKEAAHM"/>
<organism evidence="2 3">
    <name type="scientific">Litomosoides sigmodontis</name>
    <name type="common">Filarial nematode worm</name>
    <dbReference type="NCBI Taxonomy" id="42156"/>
    <lineage>
        <taxon>Eukaryota</taxon>
        <taxon>Metazoa</taxon>
        <taxon>Ecdysozoa</taxon>
        <taxon>Nematoda</taxon>
        <taxon>Chromadorea</taxon>
        <taxon>Rhabditida</taxon>
        <taxon>Spirurina</taxon>
        <taxon>Spiruromorpha</taxon>
        <taxon>Filarioidea</taxon>
        <taxon>Onchocercidae</taxon>
        <taxon>Litomosoides</taxon>
    </lineage>
</organism>
<dbReference type="Pfam" id="PF24467">
    <property type="entry name" value="ARM_FBXO47"/>
    <property type="match status" value="1"/>
</dbReference>
<dbReference type="STRING" id="42156.A0A3P6U0G4"/>
<evidence type="ECO:0000313" key="3">
    <source>
        <dbReference type="Proteomes" id="UP000277928"/>
    </source>
</evidence>
<feature type="domain" description="FBXO47 ARM repeats region" evidence="1">
    <location>
        <begin position="145"/>
        <end position="405"/>
    </location>
</feature>
<keyword evidence="3" id="KW-1185">Reference proteome</keyword>
<dbReference type="CDD" id="cd09917">
    <property type="entry name" value="F-box_SF"/>
    <property type="match status" value="1"/>
</dbReference>
<dbReference type="InterPro" id="IPR038946">
    <property type="entry name" value="FBXO47"/>
</dbReference>
<dbReference type="AlphaFoldDB" id="A0A3P6U0G4"/>
<dbReference type="EMBL" id="UYRX01000028">
    <property type="protein sequence ID" value="VDK69961.1"/>
    <property type="molecule type" value="Genomic_DNA"/>
</dbReference>